<dbReference type="EC" id="1.5.1.2" evidence="5 6"/>
<dbReference type="InterPro" id="IPR008927">
    <property type="entry name" value="6-PGluconate_DH-like_C_sf"/>
</dbReference>
<evidence type="ECO:0000256" key="1">
    <source>
        <dbReference type="ARBA" id="ARBA00005525"/>
    </source>
</evidence>
<evidence type="ECO:0000313" key="11">
    <source>
        <dbReference type="Proteomes" id="UP000095488"/>
    </source>
</evidence>
<dbReference type="PROSITE" id="PS51257">
    <property type="entry name" value="PROKAR_LIPOPROTEIN"/>
    <property type="match status" value="1"/>
</dbReference>
<evidence type="ECO:0000256" key="7">
    <source>
        <dbReference type="RuleBase" id="RU003903"/>
    </source>
</evidence>
<keyword evidence="2 5" id="KW-0641">Proline biosynthesis</keyword>
<name>A0ABM9UQH4_SARVE</name>
<comment type="subcellular location">
    <subcellularLocation>
        <location evidence="5">Cytoplasm</location>
    </subcellularLocation>
</comment>
<feature type="domain" description="Pyrroline-5-carboxylate reductase dimerisation" evidence="9">
    <location>
        <begin position="162"/>
        <end position="266"/>
    </location>
</feature>
<evidence type="ECO:0000256" key="4">
    <source>
        <dbReference type="ARBA" id="ARBA00023002"/>
    </source>
</evidence>
<dbReference type="PANTHER" id="PTHR11645:SF0">
    <property type="entry name" value="PYRROLINE-5-CARBOXYLATE REDUCTASE 3"/>
    <property type="match status" value="1"/>
</dbReference>
<keyword evidence="5 7" id="KW-0028">Amino-acid biosynthesis</keyword>
<dbReference type="Gene3D" id="3.40.50.720">
    <property type="entry name" value="NAD(P)-binding Rossmann-like Domain"/>
    <property type="match status" value="1"/>
</dbReference>
<comment type="similarity">
    <text evidence="1 5 7">Belongs to the pyrroline-5-carboxylate reductase family.</text>
</comment>
<evidence type="ECO:0000256" key="5">
    <source>
        <dbReference type="HAMAP-Rule" id="MF_01925"/>
    </source>
</evidence>
<dbReference type="RefSeq" id="WP_055259114.1">
    <property type="nucleotide sequence ID" value="NZ_CABIXL010000004.1"/>
</dbReference>
<dbReference type="HAMAP" id="MF_01925">
    <property type="entry name" value="P5C_reductase"/>
    <property type="match status" value="1"/>
</dbReference>
<reference evidence="10 11" key="1">
    <citation type="submission" date="2015-09" db="EMBL/GenBank/DDBJ databases">
        <authorList>
            <consortium name="Pathogen Informatics"/>
        </authorList>
    </citation>
    <scope>NUCLEOTIDE SEQUENCE [LARGE SCALE GENOMIC DNA]</scope>
    <source>
        <strain evidence="10 11">2789STDY5834858</strain>
    </source>
</reference>
<evidence type="ECO:0000256" key="3">
    <source>
        <dbReference type="ARBA" id="ARBA00022857"/>
    </source>
</evidence>
<evidence type="ECO:0000313" key="10">
    <source>
        <dbReference type="EMBL" id="CUN93792.1"/>
    </source>
</evidence>
<dbReference type="Pfam" id="PF03807">
    <property type="entry name" value="F420_oxidored"/>
    <property type="match status" value="1"/>
</dbReference>
<dbReference type="EMBL" id="CYZR01000004">
    <property type="protein sequence ID" value="CUN93792.1"/>
    <property type="molecule type" value="Genomic_DNA"/>
</dbReference>
<protein>
    <recommendedName>
        <fullName evidence="5 6">Pyrroline-5-carboxylate reductase</fullName>
        <shortName evidence="5">P5C reductase</shortName>
        <shortName evidence="5">P5CR</shortName>
        <ecNumber evidence="5 6">1.5.1.2</ecNumber>
    </recommendedName>
    <alternativeName>
        <fullName evidence="5">PCA reductase</fullName>
    </alternativeName>
</protein>
<dbReference type="GO" id="GO:0004735">
    <property type="term" value="F:pyrroline-5-carboxylate reductase activity"/>
    <property type="evidence" value="ECO:0007669"/>
    <property type="project" value="UniProtKB-EC"/>
</dbReference>
<keyword evidence="3 5" id="KW-0521">NADP</keyword>
<evidence type="ECO:0000259" key="9">
    <source>
        <dbReference type="Pfam" id="PF14748"/>
    </source>
</evidence>
<accession>A0ABM9UQH4</accession>
<dbReference type="PANTHER" id="PTHR11645">
    <property type="entry name" value="PYRROLINE-5-CARBOXYLATE REDUCTASE"/>
    <property type="match status" value="1"/>
</dbReference>
<dbReference type="InterPro" id="IPR029036">
    <property type="entry name" value="P5CR_dimer"/>
</dbReference>
<comment type="pathway">
    <text evidence="5 7">Amino-acid biosynthesis; L-proline biosynthesis; L-proline from L-glutamate 5-semialdehyde: step 1/1.</text>
</comment>
<dbReference type="SUPFAM" id="SSF48179">
    <property type="entry name" value="6-phosphogluconate dehydrogenase C-terminal domain-like"/>
    <property type="match status" value="1"/>
</dbReference>
<dbReference type="InterPro" id="IPR053790">
    <property type="entry name" value="P5CR-like_CS"/>
</dbReference>
<comment type="catalytic activity">
    <reaction evidence="5">
        <text>L-proline + NAD(+) = (S)-1-pyrroline-5-carboxylate + NADH + 2 H(+)</text>
        <dbReference type="Rhea" id="RHEA:14105"/>
        <dbReference type="ChEBI" id="CHEBI:15378"/>
        <dbReference type="ChEBI" id="CHEBI:17388"/>
        <dbReference type="ChEBI" id="CHEBI:57540"/>
        <dbReference type="ChEBI" id="CHEBI:57945"/>
        <dbReference type="ChEBI" id="CHEBI:60039"/>
        <dbReference type="EC" id="1.5.1.2"/>
    </reaction>
</comment>
<dbReference type="InterPro" id="IPR028939">
    <property type="entry name" value="P5C_Rdtase_cat_N"/>
</dbReference>
<comment type="caution">
    <text evidence="10">The sequence shown here is derived from an EMBL/GenBank/DDBJ whole genome shotgun (WGS) entry which is preliminary data.</text>
</comment>
<dbReference type="NCBIfam" id="TIGR00112">
    <property type="entry name" value="proC"/>
    <property type="match status" value="1"/>
</dbReference>
<keyword evidence="11" id="KW-1185">Reference proteome</keyword>
<dbReference type="Gene3D" id="1.10.3730.10">
    <property type="entry name" value="ProC C-terminal domain-like"/>
    <property type="match status" value="1"/>
</dbReference>
<dbReference type="InterPro" id="IPR000304">
    <property type="entry name" value="Pyrroline-COOH_reductase"/>
</dbReference>
<dbReference type="Proteomes" id="UP000095488">
    <property type="component" value="Unassembled WGS sequence"/>
</dbReference>
<evidence type="ECO:0000256" key="2">
    <source>
        <dbReference type="ARBA" id="ARBA00022650"/>
    </source>
</evidence>
<feature type="domain" description="Pyrroline-5-carboxylate reductase catalytic N-terminal" evidence="8">
    <location>
        <begin position="4"/>
        <end position="99"/>
    </location>
</feature>
<dbReference type="SUPFAM" id="SSF51735">
    <property type="entry name" value="NAD(P)-binding Rossmann-fold domains"/>
    <property type="match status" value="1"/>
</dbReference>
<sequence length="266" mass="29235">MNKKIGFVGCGNMGSAMVGGILNSGLVACENIIVSCKRESSIKNLEEKFNIKATLNNIEVCKNSEIIFLAVKPYMYKEIIEEIRNYIDDKKIIVTIAAGVTLTDVEEWFNKDVKIVKTMPNTPALVGEAMTAICANKNVTKDELNIITSIFNSFGKSEILEEKYFHAFTALCGSSPAYVYMFIEAMADAAVKQGLPRDKAYKMASQAVLGSAKMVLETKENPGKLKDNVCSPGGTTIEAVIELERQGFRNAVISAIEKCEEKSRNM</sequence>
<dbReference type="InterPro" id="IPR036291">
    <property type="entry name" value="NAD(P)-bd_dom_sf"/>
</dbReference>
<dbReference type="Pfam" id="PF14748">
    <property type="entry name" value="P5CR_dimer"/>
    <property type="match status" value="1"/>
</dbReference>
<dbReference type="PROSITE" id="PS00521">
    <property type="entry name" value="P5CR"/>
    <property type="match status" value="1"/>
</dbReference>
<comment type="catalytic activity">
    <reaction evidence="5 7">
        <text>L-proline + NADP(+) = (S)-1-pyrroline-5-carboxylate + NADPH + 2 H(+)</text>
        <dbReference type="Rhea" id="RHEA:14109"/>
        <dbReference type="ChEBI" id="CHEBI:15378"/>
        <dbReference type="ChEBI" id="CHEBI:17388"/>
        <dbReference type="ChEBI" id="CHEBI:57783"/>
        <dbReference type="ChEBI" id="CHEBI:58349"/>
        <dbReference type="ChEBI" id="CHEBI:60039"/>
        <dbReference type="EC" id="1.5.1.2"/>
    </reaction>
</comment>
<gene>
    <name evidence="5 10" type="primary">proC</name>
    <name evidence="10" type="ORF">ERS852473_01491</name>
</gene>
<comment type="function">
    <text evidence="5">Catalyzes the reduction of 1-pyrroline-5-carboxylate (PCA) to L-proline.</text>
</comment>
<organism evidence="10 11">
    <name type="scientific">Sarcina ventriculi</name>
    <name type="common">Clostridium ventriculi</name>
    <dbReference type="NCBI Taxonomy" id="1267"/>
    <lineage>
        <taxon>Bacteria</taxon>
        <taxon>Bacillati</taxon>
        <taxon>Bacillota</taxon>
        <taxon>Clostridia</taxon>
        <taxon>Eubacteriales</taxon>
        <taxon>Clostridiaceae</taxon>
        <taxon>Sarcina</taxon>
    </lineage>
</organism>
<dbReference type="PIRSF" id="PIRSF000193">
    <property type="entry name" value="Pyrrol-5-carb_rd"/>
    <property type="match status" value="1"/>
</dbReference>
<keyword evidence="4 5" id="KW-0560">Oxidoreductase</keyword>
<evidence type="ECO:0000256" key="6">
    <source>
        <dbReference type="NCBIfam" id="TIGR00112"/>
    </source>
</evidence>
<evidence type="ECO:0000259" key="8">
    <source>
        <dbReference type="Pfam" id="PF03807"/>
    </source>
</evidence>
<proteinExistence type="inferred from homology"/>
<keyword evidence="5" id="KW-0963">Cytoplasm</keyword>